<organism evidence="1 2">
    <name type="scientific">Oryza rufipogon</name>
    <name type="common">Brownbeard rice</name>
    <name type="synonym">Asian wild rice</name>
    <dbReference type="NCBI Taxonomy" id="4529"/>
    <lineage>
        <taxon>Eukaryota</taxon>
        <taxon>Viridiplantae</taxon>
        <taxon>Streptophyta</taxon>
        <taxon>Embryophyta</taxon>
        <taxon>Tracheophyta</taxon>
        <taxon>Spermatophyta</taxon>
        <taxon>Magnoliopsida</taxon>
        <taxon>Liliopsida</taxon>
        <taxon>Poales</taxon>
        <taxon>Poaceae</taxon>
        <taxon>BOP clade</taxon>
        <taxon>Oryzoideae</taxon>
        <taxon>Oryzeae</taxon>
        <taxon>Oryzinae</taxon>
        <taxon>Oryza</taxon>
    </lineage>
</organism>
<sequence>MIFGLAMGEYCRSGIRKRSRSTGTILERDDATHCTCMHPFVSAMRLKIEKCLLSFEQIVVLKYHGSFSENITRLGRTKVRKHPNQYITSKEDSLEVKMRDDDRAIGIIFI</sequence>
<proteinExistence type="predicted"/>
<protein>
    <submittedName>
        <fullName evidence="1">Uncharacterized protein</fullName>
    </submittedName>
</protein>
<evidence type="ECO:0000313" key="2">
    <source>
        <dbReference type="Proteomes" id="UP000008022"/>
    </source>
</evidence>
<keyword evidence="2" id="KW-1185">Reference proteome</keyword>
<dbReference type="EnsemblPlants" id="ORUFI12G16250.3">
    <property type="protein sequence ID" value="ORUFI12G16250.3"/>
    <property type="gene ID" value="ORUFI12G16250"/>
</dbReference>
<dbReference type="Proteomes" id="UP000008022">
    <property type="component" value="Unassembled WGS sequence"/>
</dbReference>
<dbReference type="HOGENOM" id="CLU_173595_0_0_1"/>
<dbReference type="Gramene" id="ORUFI12G16250.3">
    <property type="protein sequence ID" value="ORUFI12G16250.3"/>
    <property type="gene ID" value="ORUFI12G16250"/>
</dbReference>
<evidence type="ECO:0000313" key="1">
    <source>
        <dbReference type="EnsemblPlants" id="ORUFI12G16250.3"/>
    </source>
</evidence>
<dbReference type="AlphaFoldDB" id="A0A0E0RIB0"/>
<reference evidence="1" key="2">
    <citation type="submission" date="2015-06" db="UniProtKB">
        <authorList>
            <consortium name="EnsemblPlants"/>
        </authorList>
    </citation>
    <scope>IDENTIFICATION</scope>
</reference>
<name>A0A0E0RIB0_ORYRU</name>
<accession>A0A0E0RIB0</accession>
<reference evidence="2" key="1">
    <citation type="submission" date="2013-06" db="EMBL/GenBank/DDBJ databases">
        <authorList>
            <person name="Zhao Q."/>
        </authorList>
    </citation>
    <scope>NUCLEOTIDE SEQUENCE</scope>
    <source>
        <strain evidence="2">cv. W1943</strain>
    </source>
</reference>